<comment type="catalytic activity">
    <reaction evidence="13 14">
        <text>heme b + (2E,6E)-farnesyl diphosphate + H2O = Fe(II)-heme o + diphosphate</text>
        <dbReference type="Rhea" id="RHEA:28070"/>
        <dbReference type="ChEBI" id="CHEBI:15377"/>
        <dbReference type="ChEBI" id="CHEBI:33019"/>
        <dbReference type="ChEBI" id="CHEBI:60344"/>
        <dbReference type="ChEBI" id="CHEBI:60530"/>
        <dbReference type="ChEBI" id="CHEBI:175763"/>
        <dbReference type="EC" id="2.5.1.141"/>
    </reaction>
</comment>
<keyword evidence="4 14" id="KW-1003">Cell membrane</keyword>
<dbReference type="KEGG" id="same:SAMCFNEI73_Ch0957"/>
<dbReference type="UniPathway" id="UPA00834">
    <property type="reaction ID" value="UER00712"/>
</dbReference>
<dbReference type="NCBIfam" id="NF003349">
    <property type="entry name" value="PRK04375.1-2"/>
    <property type="match status" value="1"/>
</dbReference>
<evidence type="ECO:0000256" key="7">
    <source>
        <dbReference type="ARBA" id="ARBA00022989"/>
    </source>
</evidence>
<evidence type="ECO:0000256" key="8">
    <source>
        <dbReference type="ARBA" id="ARBA00023133"/>
    </source>
</evidence>
<dbReference type="PANTHER" id="PTHR43448">
    <property type="entry name" value="PROTOHEME IX FARNESYLTRANSFERASE, MITOCHONDRIAL"/>
    <property type="match status" value="1"/>
</dbReference>
<evidence type="ECO:0000256" key="15">
    <source>
        <dbReference type="SAM" id="MobiDB-lite"/>
    </source>
</evidence>
<comment type="subcellular location">
    <subcellularLocation>
        <location evidence="1 14">Cell membrane</location>
        <topology evidence="1 14">Multi-pass membrane protein</topology>
    </subcellularLocation>
</comment>
<accession>A0A1L3LJL2</accession>
<evidence type="ECO:0000256" key="10">
    <source>
        <dbReference type="ARBA" id="ARBA00030253"/>
    </source>
</evidence>
<feature type="transmembrane region" description="Helical" evidence="14">
    <location>
        <begin position="270"/>
        <end position="290"/>
    </location>
</feature>
<organism evidence="16 17">
    <name type="scientific">Sinorhizobium americanum</name>
    <dbReference type="NCBI Taxonomy" id="194963"/>
    <lineage>
        <taxon>Bacteria</taxon>
        <taxon>Pseudomonadati</taxon>
        <taxon>Pseudomonadota</taxon>
        <taxon>Alphaproteobacteria</taxon>
        <taxon>Hyphomicrobiales</taxon>
        <taxon>Rhizobiaceae</taxon>
        <taxon>Sinorhizobium/Ensifer group</taxon>
        <taxon>Sinorhizobium</taxon>
    </lineage>
</organism>
<evidence type="ECO:0000313" key="16">
    <source>
        <dbReference type="EMBL" id="APG90279.1"/>
    </source>
</evidence>
<evidence type="ECO:0000313" key="17">
    <source>
        <dbReference type="Proteomes" id="UP000182306"/>
    </source>
</evidence>
<comment type="function">
    <text evidence="14">Converts heme B (protoheme IX) to heme O by substitution of the vinyl group on carbon 2 of heme B porphyrin ring with a hydroxyethyl farnesyl side group.</text>
</comment>
<gene>
    <name evidence="14 16" type="primary">ctaB</name>
    <name evidence="16" type="ORF">SAMCFNEI73_Ch0957</name>
</gene>
<reference evidence="16 17" key="1">
    <citation type="submission" date="2015-10" db="EMBL/GenBank/DDBJ databases">
        <title>Genomic differences between typical nodule nitrogen-fixing rhizobial strains and those coming from bean seeds.</title>
        <authorList>
            <person name="Peralta H."/>
            <person name="Aguilar-Vera A."/>
            <person name="Diaz R."/>
            <person name="Mora Y."/>
            <person name="Martinez-Batallar G."/>
            <person name="Salazar E."/>
            <person name="Vargas-Lagunas C."/>
            <person name="Encarnacion S."/>
            <person name="Girard L."/>
            <person name="Mora J."/>
        </authorList>
    </citation>
    <scope>NUCLEOTIDE SEQUENCE [LARGE SCALE GENOMIC DNA]</scope>
    <source>
        <strain evidence="16 17">CFNEI 73</strain>
    </source>
</reference>
<proteinExistence type="inferred from homology"/>
<dbReference type="Proteomes" id="UP000182306">
    <property type="component" value="Chromosome"/>
</dbReference>
<dbReference type="STRING" id="194963.SAMCFNEI73_Ch0957"/>
<feature type="transmembrane region" description="Helical" evidence="14">
    <location>
        <begin position="142"/>
        <end position="162"/>
    </location>
</feature>
<dbReference type="InterPro" id="IPR000537">
    <property type="entry name" value="UbiA_prenyltransferase"/>
</dbReference>
<dbReference type="GO" id="GO:0008495">
    <property type="term" value="F:protoheme IX farnesyltransferase activity"/>
    <property type="evidence" value="ECO:0007669"/>
    <property type="project" value="UniProtKB-UniRule"/>
</dbReference>
<keyword evidence="7 14" id="KW-1133">Transmembrane helix</keyword>
<dbReference type="GO" id="GO:0048034">
    <property type="term" value="P:heme O biosynthetic process"/>
    <property type="evidence" value="ECO:0007669"/>
    <property type="project" value="UniProtKB-UniRule"/>
</dbReference>
<sequence>MGTAPADQVTDNEQKPPVTAASPRRPSGMMRPVRPQQVQERDMTLIDNHEAVGMEGAPRLSEASARDYFELLKPRVMSLVVFTAFAGLVLAPGQINPVIGFIAILCIAIGAGASGALNMWYDADIDAVMSRTAKRPIPAGKILPQEALAFGLTLSAFSVIILGLAVHWLAAGLLAFTIFFYVVIYTMWLKRSTPQNIVIGGAAGAFPPMIGWACVTGGVSVESIVLFLIIFLWTPAHFWALALFKMGDYGAVGVPMMPNVCGQATTKRQIVVYALLTALSGICPTLIGFASLGYGAFATALGLGFVWYSLAVLRMPESDLRMLPAKKLFAFSIAYLFAIFSALLVDYVIVNVWLNAGGII</sequence>
<dbReference type="PROSITE" id="PS00943">
    <property type="entry name" value="UBIA"/>
    <property type="match status" value="1"/>
</dbReference>
<evidence type="ECO:0000256" key="14">
    <source>
        <dbReference type="HAMAP-Rule" id="MF_00154"/>
    </source>
</evidence>
<feature type="transmembrane region" description="Helical" evidence="14">
    <location>
        <begin position="168"/>
        <end position="188"/>
    </location>
</feature>
<keyword evidence="8 14" id="KW-0350">Heme biosynthesis</keyword>
<dbReference type="InterPro" id="IPR044878">
    <property type="entry name" value="UbiA_sf"/>
</dbReference>
<dbReference type="EC" id="2.5.1.141" evidence="3 14"/>
<evidence type="ECO:0000256" key="12">
    <source>
        <dbReference type="ARBA" id="ARBA00042475"/>
    </source>
</evidence>
<evidence type="ECO:0000256" key="5">
    <source>
        <dbReference type="ARBA" id="ARBA00022679"/>
    </source>
</evidence>
<dbReference type="InterPro" id="IPR006369">
    <property type="entry name" value="Protohaem_IX_farnesylTrfase"/>
</dbReference>
<dbReference type="InterPro" id="IPR030470">
    <property type="entry name" value="UbiA_prenylTrfase_CS"/>
</dbReference>
<dbReference type="AlphaFoldDB" id="A0A1L3LJL2"/>
<dbReference type="HAMAP" id="MF_00154">
    <property type="entry name" value="CyoE_CtaB"/>
    <property type="match status" value="1"/>
</dbReference>
<keyword evidence="17" id="KW-1185">Reference proteome</keyword>
<dbReference type="GO" id="GO:0016491">
    <property type="term" value="F:oxidoreductase activity"/>
    <property type="evidence" value="ECO:0007669"/>
    <property type="project" value="UniProtKB-KW"/>
</dbReference>
<feature type="transmembrane region" description="Helical" evidence="14">
    <location>
        <begin position="296"/>
        <end position="316"/>
    </location>
</feature>
<feature type="transmembrane region" description="Helical" evidence="14">
    <location>
        <begin position="328"/>
        <end position="354"/>
    </location>
</feature>
<feature type="region of interest" description="Disordered" evidence="15">
    <location>
        <begin position="1"/>
        <end position="37"/>
    </location>
</feature>
<dbReference type="PANTHER" id="PTHR43448:SF7">
    <property type="entry name" value="4-HYDROXYBENZOATE SOLANESYLTRANSFERASE"/>
    <property type="match status" value="1"/>
</dbReference>
<name>A0A1L3LJL2_9HYPH</name>
<feature type="transmembrane region" description="Helical" evidence="14">
    <location>
        <begin position="76"/>
        <end position="95"/>
    </location>
</feature>
<evidence type="ECO:0000256" key="2">
    <source>
        <dbReference type="ARBA" id="ARBA00004919"/>
    </source>
</evidence>
<protein>
    <recommendedName>
        <fullName evidence="11 14">Protoheme IX farnesyltransferase</fullName>
        <ecNumber evidence="3 14">2.5.1.141</ecNumber>
    </recommendedName>
    <alternativeName>
        <fullName evidence="12 14">Heme B farnesyltransferase</fullName>
    </alternativeName>
    <alternativeName>
        <fullName evidence="10 14">Heme O synthase</fullName>
    </alternativeName>
</protein>
<evidence type="ECO:0000256" key="13">
    <source>
        <dbReference type="ARBA" id="ARBA00047690"/>
    </source>
</evidence>
<dbReference type="NCBIfam" id="TIGR01473">
    <property type="entry name" value="cyoE_ctaB"/>
    <property type="match status" value="1"/>
</dbReference>
<dbReference type="GO" id="GO:0005886">
    <property type="term" value="C:plasma membrane"/>
    <property type="evidence" value="ECO:0007669"/>
    <property type="project" value="UniProtKB-SubCell"/>
</dbReference>
<keyword evidence="5 14" id="KW-0808">Transferase</keyword>
<dbReference type="EMBL" id="CP013107">
    <property type="protein sequence ID" value="APG90279.1"/>
    <property type="molecule type" value="Genomic_DNA"/>
</dbReference>
<keyword evidence="16" id="KW-0560">Oxidoreductase</keyword>
<evidence type="ECO:0000256" key="11">
    <source>
        <dbReference type="ARBA" id="ARBA00040810"/>
    </source>
</evidence>
<comment type="pathway">
    <text evidence="2 14">Porphyrin-containing compound metabolism; heme O biosynthesis; heme O from protoheme: step 1/1.</text>
</comment>
<evidence type="ECO:0000256" key="4">
    <source>
        <dbReference type="ARBA" id="ARBA00022475"/>
    </source>
</evidence>
<evidence type="ECO:0000256" key="6">
    <source>
        <dbReference type="ARBA" id="ARBA00022692"/>
    </source>
</evidence>
<keyword evidence="6 14" id="KW-0812">Transmembrane</keyword>
<dbReference type="Pfam" id="PF01040">
    <property type="entry name" value="UbiA"/>
    <property type="match status" value="1"/>
</dbReference>
<evidence type="ECO:0000256" key="3">
    <source>
        <dbReference type="ARBA" id="ARBA00012292"/>
    </source>
</evidence>
<keyword evidence="9 14" id="KW-0472">Membrane</keyword>
<feature type="transmembrane region" description="Helical" evidence="14">
    <location>
        <begin position="101"/>
        <end position="121"/>
    </location>
</feature>
<evidence type="ECO:0000256" key="1">
    <source>
        <dbReference type="ARBA" id="ARBA00004651"/>
    </source>
</evidence>
<comment type="miscellaneous">
    <text evidence="14">Carbon 2 of the heme B porphyrin ring is defined according to the Fischer nomenclature.</text>
</comment>
<dbReference type="CDD" id="cd13957">
    <property type="entry name" value="PT_UbiA_Cox10"/>
    <property type="match status" value="1"/>
</dbReference>
<comment type="similarity">
    <text evidence="14">Belongs to the UbiA prenyltransferase family. Protoheme IX farnesyltransferase subfamily.</text>
</comment>
<dbReference type="Gene3D" id="1.10.357.140">
    <property type="entry name" value="UbiA prenyltransferase"/>
    <property type="match status" value="1"/>
</dbReference>
<evidence type="ECO:0000256" key="9">
    <source>
        <dbReference type="ARBA" id="ARBA00023136"/>
    </source>
</evidence>